<protein>
    <recommendedName>
        <fullName evidence="3">EcsC protein family protein</fullName>
    </recommendedName>
</protein>
<dbReference type="AlphaFoldDB" id="A0A1I2EZK5"/>
<keyword evidence="2" id="KW-1185">Reference proteome</keyword>
<gene>
    <name evidence="1" type="ORF">SAMN02799615_02144</name>
</gene>
<proteinExistence type="predicted"/>
<dbReference type="Proteomes" id="UP000199477">
    <property type="component" value="Unassembled WGS sequence"/>
</dbReference>
<evidence type="ECO:0008006" key="3">
    <source>
        <dbReference type="Google" id="ProtNLM"/>
    </source>
</evidence>
<organism evidence="1 2">
    <name type="scientific">Dyella marensis</name>
    <dbReference type="NCBI Taxonomy" id="500610"/>
    <lineage>
        <taxon>Bacteria</taxon>
        <taxon>Pseudomonadati</taxon>
        <taxon>Pseudomonadota</taxon>
        <taxon>Gammaproteobacteria</taxon>
        <taxon>Lysobacterales</taxon>
        <taxon>Rhodanobacteraceae</taxon>
        <taxon>Dyella</taxon>
    </lineage>
</organism>
<accession>A0A1I2EZK5</accession>
<dbReference type="STRING" id="500610.SAMN02799615_02144"/>
<dbReference type="EMBL" id="FONH01000005">
    <property type="protein sequence ID" value="SFE97680.1"/>
    <property type="molecule type" value="Genomic_DNA"/>
</dbReference>
<sequence>MTDERKQLPSVITTEDHSRVTKAILDFVSDIPGSKVGPSGEPETEARRIANRAAQRAALTAGSLALPPGPLGWLTVLPELIAIWKIQAQMVSDIAAAFGRHAELGREQMLWCLFRHTAAQAFRDLVIRMGDRLLFRRMSYAVAERVAKRVGVKITQRTVGKGLSRWLPVVGALGVGAYAYYDTGQVASTAIAMFGGEFHMEGGNDTGPTAERQPGAVRRARDAVVEKASGGAARVMARVSRARGEKQPPPK</sequence>
<evidence type="ECO:0000313" key="1">
    <source>
        <dbReference type="EMBL" id="SFE97680.1"/>
    </source>
</evidence>
<reference evidence="2" key="1">
    <citation type="submission" date="2016-10" db="EMBL/GenBank/DDBJ databases">
        <authorList>
            <person name="Varghese N."/>
            <person name="Submissions S."/>
        </authorList>
    </citation>
    <scope>NUCLEOTIDE SEQUENCE [LARGE SCALE GENOMIC DNA]</scope>
    <source>
        <strain evidence="2">UNC178MFTsu3.1</strain>
    </source>
</reference>
<name>A0A1I2EZK5_9GAMM</name>
<evidence type="ECO:0000313" key="2">
    <source>
        <dbReference type="Proteomes" id="UP000199477"/>
    </source>
</evidence>
<dbReference type="RefSeq" id="WP_035322442.1">
    <property type="nucleotide sequence ID" value="NZ_FONH01000005.1"/>
</dbReference>